<dbReference type="Gene3D" id="1.20.1090.10">
    <property type="entry name" value="Dehydroquinate synthase-like - alpha domain"/>
    <property type="match status" value="1"/>
</dbReference>
<evidence type="ECO:0000313" key="4">
    <source>
        <dbReference type="EMBL" id="MFD2202906.1"/>
    </source>
</evidence>
<dbReference type="EC" id="1.1.1.1" evidence="4"/>
<dbReference type="Pfam" id="PF25137">
    <property type="entry name" value="ADH_Fe_C"/>
    <property type="match status" value="1"/>
</dbReference>
<proteinExistence type="predicted"/>
<dbReference type="PANTHER" id="PTHR11496:SF83">
    <property type="entry name" value="HYDROXYACID-OXOACID TRANSHYDROGENASE, MITOCHONDRIAL"/>
    <property type="match status" value="1"/>
</dbReference>
<keyword evidence="1 4" id="KW-0560">Oxidoreductase</keyword>
<evidence type="ECO:0000313" key="5">
    <source>
        <dbReference type="Proteomes" id="UP001597414"/>
    </source>
</evidence>
<protein>
    <submittedName>
        <fullName evidence="4">Iron-containing alcohol dehydrogenase</fullName>
        <ecNumber evidence="4">1.1.1.1</ecNumber>
    </submittedName>
</protein>
<evidence type="ECO:0000256" key="1">
    <source>
        <dbReference type="ARBA" id="ARBA00023002"/>
    </source>
</evidence>
<reference evidence="5" key="1">
    <citation type="journal article" date="2019" name="Int. J. Syst. Evol. Microbiol.">
        <title>The Global Catalogue of Microorganisms (GCM) 10K type strain sequencing project: providing services to taxonomists for standard genome sequencing and annotation.</title>
        <authorList>
            <consortium name="The Broad Institute Genomics Platform"/>
            <consortium name="The Broad Institute Genome Sequencing Center for Infectious Disease"/>
            <person name="Wu L."/>
            <person name="Ma J."/>
        </authorList>
    </citation>
    <scope>NUCLEOTIDE SEQUENCE [LARGE SCALE GENOMIC DNA]</scope>
    <source>
        <strain evidence="5">KCTC 19812</strain>
    </source>
</reference>
<gene>
    <name evidence="4" type="ORF">ACFSKV_15115</name>
</gene>
<dbReference type="GO" id="GO:0004022">
    <property type="term" value="F:alcohol dehydrogenase (NAD+) activity"/>
    <property type="evidence" value="ECO:0007669"/>
    <property type="project" value="UniProtKB-EC"/>
</dbReference>
<feature type="domain" description="Fe-containing alcohol dehydrogenase-like C-terminal" evidence="3">
    <location>
        <begin position="166"/>
        <end position="347"/>
    </location>
</feature>
<accession>A0ABW5BDR3</accession>
<dbReference type="EMBL" id="JBHUIV010000020">
    <property type="protein sequence ID" value="MFD2202906.1"/>
    <property type="molecule type" value="Genomic_DNA"/>
</dbReference>
<dbReference type="Gene3D" id="3.40.50.1970">
    <property type="match status" value="1"/>
</dbReference>
<dbReference type="InterPro" id="IPR039697">
    <property type="entry name" value="Alcohol_dehydrogenase_Fe"/>
</dbReference>
<organism evidence="4 5">
    <name type="scientific">Shivajiella indica</name>
    <dbReference type="NCBI Taxonomy" id="872115"/>
    <lineage>
        <taxon>Bacteria</taxon>
        <taxon>Pseudomonadati</taxon>
        <taxon>Bacteroidota</taxon>
        <taxon>Cytophagia</taxon>
        <taxon>Cytophagales</taxon>
        <taxon>Cyclobacteriaceae</taxon>
        <taxon>Shivajiella</taxon>
    </lineage>
</organism>
<evidence type="ECO:0000259" key="3">
    <source>
        <dbReference type="Pfam" id="PF25137"/>
    </source>
</evidence>
<dbReference type="InterPro" id="IPR001670">
    <property type="entry name" value="ADH_Fe/GldA"/>
</dbReference>
<dbReference type="Pfam" id="PF00465">
    <property type="entry name" value="Fe-ADH"/>
    <property type="match status" value="1"/>
</dbReference>
<keyword evidence="5" id="KW-1185">Reference proteome</keyword>
<dbReference type="PANTHER" id="PTHR11496">
    <property type="entry name" value="ALCOHOL DEHYDROGENASE"/>
    <property type="match status" value="1"/>
</dbReference>
<dbReference type="RefSeq" id="WP_380804529.1">
    <property type="nucleotide sequence ID" value="NZ_JBHUIV010000020.1"/>
</dbReference>
<feature type="domain" description="Alcohol dehydrogenase iron-type/glycerol dehydrogenase GldA" evidence="2">
    <location>
        <begin position="12"/>
        <end position="152"/>
    </location>
</feature>
<dbReference type="SUPFAM" id="SSF56796">
    <property type="entry name" value="Dehydroquinate synthase-like"/>
    <property type="match status" value="1"/>
</dbReference>
<name>A0ABW5BDR3_9BACT</name>
<dbReference type="InterPro" id="IPR056798">
    <property type="entry name" value="ADH_Fe_C"/>
</dbReference>
<comment type="caution">
    <text evidence="4">The sequence shown here is derived from an EMBL/GenBank/DDBJ whole genome shotgun (WGS) entry which is preliminary data.</text>
</comment>
<dbReference type="Proteomes" id="UP001597414">
    <property type="component" value="Unassembled WGS sequence"/>
</dbReference>
<evidence type="ECO:0000259" key="2">
    <source>
        <dbReference type="Pfam" id="PF00465"/>
    </source>
</evidence>
<sequence length="349" mass="38997">MEQFTYRTHAVKVIFGKRILEAIQEELPEKVVNIAVLASSRNNFLVESITDLSGVGEVFHFNRITQHVPQSLIDEAFEFLKGKSVDILLCIGGGSSIGLGKGLALTSDAELWAVPTTYSGSEMTNIYGISKDGVKEVRRDDRVHPKKVFYDPFLSLSMPLDLSIPSAFNAMAHLVEALYAQESNPIVHQLSVMGIQTLTDGLTKLSETGKMDVTINEKLLFGAYLGGKVLCEVSMGLHHKAAHVLGGNFNLDHARVHTLLLPYVLAYQWDFLKDELKNEYSSIFNSELPFKMLRELQENLHVGFNLKELGMERKDLSKAVDYLMGMKYPNPAPMDRRKLLEMLDSAYGV</sequence>